<keyword evidence="1" id="KW-0489">Methyltransferase</keyword>
<dbReference type="OrthoDB" id="9815644at2"/>
<proteinExistence type="predicted"/>
<gene>
    <name evidence="1" type="ORF">EDC54_103141</name>
</gene>
<keyword evidence="1" id="KW-0808">Transferase</keyword>
<organism evidence="1 2">
    <name type="scientific">Samsonia erythrinae</name>
    <dbReference type="NCBI Taxonomy" id="160434"/>
    <lineage>
        <taxon>Bacteria</taxon>
        <taxon>Pseudomonadati</taxon>
        <taxon>Pseudomonadota</taxon>
        <taxon>Gammaproteobacteria</taxon>
        <taxon>Enterobacterales</taxon>
        <taxon>Pectobacteriaceae</taxon>
        <taxon>Samsonia</taxon>
    </lineage>
</organism>
<accession>A0A4R3VSH8</accession>
<dbReference type="Proteomes" id="UP000295433">
    <property type="component" value="Unassembled WGS sequence"/>
</dbReference>
<dbReference type="GO" id="GO:0032259">
    <property type="term" value="P:methylation"/>
    <property type="evidence" value="ECO:0007669"/>
    <property type="project" value="UniProtKB-KW"/>
</dbReference>
<dbReference type="InterPro" id="IPR029063">
    <property type="entry name" value="SAM-dependent_MTases_sf"/>
</dbReference>
<dbReference type="CDD" id="cd02440">
    <property type="entry name" value="AdoMet_MTases"/>
    <property type="match status" value="1"/>
</dbReference>
<evidence type="ECO:0000313" key="2">
    <source>
        <dbReference type="Proteomes" id="UP000295433"/>
    </source>
</evidence>
<dbReference type="GO" id="GO:0008168">
    <property type="term" value="F:methyltransferase activity"/>
    <property type="evidence" value="ECO:0007669"/>
    <property type="project" value="UniProtKB-KW"/>
</dbReference>
<evidence type="ECO:0000313" key="1">
    <source>
        <dbReference type="EMBL" id="TCV06892.1"/>
    </source>
</evidence>
<dbReference type="Pfam" id="PF13489">
    <property type="entry name" value="Methyltransf_23"/>
    <property type="match status" value="1"/>
</dbReference>
<keyword evidence="2" id="KW-1185">Reference proteome</keyword>
<dbReference type="EMBL" id="SMBY01000003">
    <property type="protein sequence ID" value="TCV06892.1"/>
    <property type="molecule type" value="Genomic_DNA"/>
</dbReference>
<sequence>MSYNIAVNIVLMQKMSSSSVANPHFLAFLDVALFYKYQFENLGKIVTITKNRLKYDSINIIFGANDIIPTGWENYCSLFVNLENLSRDVSHVGNEYKELQKKAQFIDYNKANIKEYDESLYDVIYAPLGYAPYLRKEFLPIEEREIDVLFIGAMNEKRKKILDLIESAGVSVSTFSSPLYGPERDFFIRNSKCVFNCHYYDSAIFEEARAFNCLSIGTPFISLLDDNESIPPYYNDSVFFLKKDELLDFFTNKMKTKEFYSEGYAKLENFKSKCQFDSYKEIIRVAEGIVSQKKLSNFSDKINKIHIGSGKDYRTGWINIDISEETLPDVILDLSGEHSWPVRLKSPFLGDVIIRKESYDFIYANNVLEHVPNLVRMMSNCLDLLKVGGCFFIEVPYEKSVTAWQDPTHIRAMNVNSWIYYTEWFWYLGWFEYKFIMKESCFLDINLSECQESNAAFMRILLEKAPTTFHEKCVARAMQANMGGIGDSFEY</sequence>
<dbReference type="SUPFAM" id="SSF53335">
    <property type="entry name" value="S-adenosyl-L-methionine-dependent methyltransferases"/>
    <property type="match status" value="1"/>
</dbReference>
<dbReference type="RefSeq" id="WP_132454695.1">
    <property type="nucleotide sequence ID" value="NZ_JAWIZJ010000003.1"/>
</dbReference>
<dbReference type="AlphaFoldDB" id="A0A4R3VSH8"/>
<protein>
    <submittedName>
        <fullName evidence="1">Methyltransferase family protein</fullName>
    </submittedName>
</protein>
<reference evidence="1 2" key="1">
    <citation type="submission" date="2019-03" db="EMBL/GenBank/DDBJ databases">
        <title>Genomic Encyclopedia of Type Strains, Phase IV (KMG-IV): sequencing the most valuable type-strain genomes for metagenomic binning, comparative biology and taxonomic classification.</title>
        <authorList>
            <person name="Goeker M."/>
        </authorList>
    </citation>
    <scope>NUCLEOTIDE SEQUENCE [LARGE SCALE GENOMIC DNA]</scope>
    <source>
        <strain evidence="1 2">DSM 16730</strain>
    </source>
</reference>
<dbReference type="Gene3D" id="3.40.50.150">
    <property type="entry name" value="Vaccinia Virus protein VP39"/>
    <property type="match status" value="1"/>
</dbReference>
<name>A0A4R3VSH8_9GAMM</name>
<comment type="caution">
    <text evidence="1">The sequence shown here is derived from an EMBL/GenBank/DDBJ whole genome shotgun (WGS) entry which is preliminary data.</text>
</comment>